<feature type="binding site" evidence="6">
    <location>
        <position position="277"/>
    </location>
    <ligand>
        <name>S-adenosyl-L-methionine</name>
        <dbReference type="ChEBI" id="CHEBI:59789"/>
    </ligand>
</feature>
<evidence type="ECO:0000256" key="7">
    <source>
        <dbReference type="PROSITE-ProRule" id="PRU10015"/>
    </source>
</evidence>
<keyword evidence="2 6" id="KW-0489">Methyltransferase</keyword>
<feature type="domain" description="TRAM" evidence="8">
    <location>
        <begin position="1"/>
        <end position="57"/>
    </location>
</feature>
<dbReference type="PROSITE" id="PS50926">
    <property type="entry name" value="TRAM"/>
    <property type="match status" value="1"/>
</dbReference>
<dbReference type="Gene3D" id="3.40.50.150">
    <property type="entry name" value="Vaccinia Virus protein VP39"/>
    <property type="match status" value="1"/>
</dbReference>
<dbReference type="EC" id="2.1.1.190" evidence="9"/>
<evidence type="ECO:0000313" key="10">
    <source>
        <dbReference type="Proteomes" id="UP001209755"/>
    </source>
</evidence>
<keyword evidence="1" id="KW-0004">4Fe-4S</keyword>
<dbReference type="PROSITE" id="PS01230">
    <property type="entry name" value="TRMA_1"/>
    <property type="match status" value="1"/>
</dbReference>
<dbReference type="InterPro" id="IPR010280">
    <property type="entry name" value="U5_MeTrfase_fam"/>
</dbReference>
<proteinExistence type="inferred from homology"/>
<keyword evidence="1" id="KW-0408">Iron</keyword>
<dbReference type="PANTHER" id="PTHR11061:SF49">
    <property type="entry name" value="23S RRNA (URACIL(1939)-C(5))-METHYLTRANSFERASE RLMD"/>
    <property type="match status" value="1"/>
</dbReference>
<keyword evidence="10" id="KW-1185">Reference proteome</keyword>
<dbReference type="InterPro" id="IPR012340">
    <property type="entry name" value="NA-bd_OB-fold"/>
</dbReference>
<feature type="active site" evidence="7">
    <location>
        <position position="371"/>
    </location>
</feature>
<feature type="active site" description="Nucleophile" evidence="6">
    <location>
        <position position="371"/>
    </location>
</feature>
<comment type="similarity">
    <text evidence="6">Belongs to the class I-like SAM-binding methyltransferase superfamily. RNA M5U methyltransferase family.</text>
</comment>
<dbReference type="SUPFAM" id="SSF53335">
    <property type="entry name" value="S-adenosyl-L-methionine-dependent methyltransferases"/>
    <property type="match status" value="1"/>
</dbReference>
<sequence>MSLADRIETLTIDQLGHRGDGVATLDGAAVYVPYALAGETVRARIEDGRAELLEVVEPSPERQAPACRHFGSCGGCALQHLAAEPYLAFKRDLVVEALKARGLDTPVAATTPIAPGTRRRAVLSAVRTGKGVALGYHALKSHQVVHISECPVLVPEIVAALPRLSRLAAIAAPRRGALRMTVLAADNGLDIHLTDTAKLTDDLRQQLVRHTLEADHARLAIDDETILETRPPVLDMAGTKALPVPGGFTQASAAAESGLFSAIAPALARTKRVTELFSGIGTFTLRIAREHAVEAFEGDAAAVDALRTTARHGSGLKPIAAERRDLFRRPLMARELKKAEAVVFDPPRAGAKDQATALASSNVPTVVAVSCNPATLARDVRLLVDGGYRLTTVQPVDQFLWSPHIEVVATLTKG</sequence>
<evidence type="ECO:0000256" key="6">
    <source>
        <dbReference type="PROSITE-ProRule" id="PRU01024"/>
    </source>
</evidence>
<keyword evidence="1" id="KW-0479">Metal-binding</keyword>
<dbReference type="Gene3D" id="2.40.50.140">
    <property type="entry name" value="Nucleic acid-binding proteins"/>
    <property type="match status" value="1"/>
</dbReference>
<evidence type="ECO:0000256" key="2">
    <source>
        <dbReference type="ARBA" id="ARBA00022603"/>
    </source>
</evidence>
<dbReference type="InterPro" id="IPR002792">
    <property type="entry name" value="TRAM_dom"/>
</dbReference>
<dbReference type="SUPFAM" id="SSF50249">
    <property type="entry name" value="Nucleic acid-binding proteins"/>
    <property type="match status" value="1"/>
</dbReference>
<name>A0ABT3HHY0_9HYPH</name>
<keyword evidence="5" id="KW-0411">Iron-sulfur</keyword>
<reference evidence="10" key="1">
    <citation type="submission" date="2023-07" db="EMBL/GenBank/DDBJ databases">
        <title>Genome sequencing of Purple Non-Sulfur Bacteria from various extreme environments.</title>
        <authorList>
            <person name="Mayer M."/>
        </authorList>
    </citation>
    <scope>NUCLEOTIDE SEQUENCE [LARGE SCALE GENOMIC DNA]</scope>
    <source>
        <strain evidence="10">DSM 17935</strain>
    </source>
</reference>
<gene>
    <name evidence="9" type="ORF">M2319_004376</name>
</gene>
<dbReference type="EMBL" id="JAOQNS010000017">
    <property type="protein sequence ID" value="MCW2310011.1"/>
    <property type="molecule type" value="Genomic_DNA"/>
</dbReference>
<dbReference type="PANTHER" id="PTHR11061">
    <property type="entry name" value="RNA M5U METHYLTRANSFERASE"/>
    <property type="match status" value="1"/>
</dbReference>
<feature type="binding site" evidence="6">
    <location>
        <position position="345"/>
    </location>
    <ligand>
        <name>S-adenosyl-L-methionine</name>
        <dbReference type="ChEBI" id="CHEBI:59789"/>
    </ligand>
</feature>
<dbReference type="GO" id="GO:0032259">
    <property type="term" value="P:methylation"/>
    <property type="evidence" value="ECO:0007669"/>
    <property type="project" value="UniProtKB-KW"/>
</dbReference>
<comment type="caution">
    <text evidence="9">The sequence shown here is derived from an EMBL/GenBank/DDBJ whole genome shotgun (WGS) entry which is preliminary data.</text>
</comment>
<dbReference type="PROSITE" id="PS51687">
    <property type="entry name" value="SAM_MT_RNA_M5U"/>
    <property type="match status" value="1"/>
</dbReference>
<evidence type="ECO:0000256" key="3">
    <source>
        <dbReference type="ARBA" id="ARBA00022679"/>
    </source>
</evidence>
<dbReference type="Pfam" id="PF01938">
    <property type="entry name" value="TRAM"/>
    <property type="match status" value="1"/>
</dbReference>
<evidence type="ECO:0000259" key="8">
    <source>
        <dbReference type="PROSITE" id="PS50926"/>
    </source>
</evidence>
<evidence type="ECO:0000256" key="4">
    <source>
        <dbReference type="ARBA" id="ARBA00022691"/>
    </source>
</evidence>
<accession>A0ABT3HHY0</accession>
<keyword evidence="3 6" id="KW-0808">Transferase</keyword>
<dbReference type="GO" id="GO:0008168">
    <property type="term" value="F:methyltransferase activity"/>
    <property type="evidence" value="ECO:0007669"/>
    <property type="project" value="UniProtKB-KW"/>
</dbReference>
<keyword evidence="4 6" id="KW-0949">S-adenosyl-L-methionine</keyword>
<feature type="binding site" evidence="6">
    <location>
        <position position="250"/>
    </location>
    <ligand>
        <name>S-adenosyl-L-methionine</name>
        <dbReference type="ChEBI" id="CHEBI:59789"/>
    </ligand>
</feature>
<dbReference type="InterPro" id="IPR029063">
    <property type="entry name" value="SAM-dependent_MTases_sf"/>
</dbReference>
<organism evidence="9 10">
    <name type="scientific">Rhodobium gokarnense</name>
    <dbReference type="NCBI Taxonomy" id="364296"/>
    <lineage>
        <taxon>Bacteria</taxon>
        <taxon>Pseudomonadati</taxon>
        <taxon>Pseudomonadota</taxon>
        <taxon>Alphaproteobacteria</taxon>
        <taxon>Hyphomicrobiales</taxon>
        <taxon>Rhodobiaceae</taxon>
        <taxon>Rhodobium</taxon>
    </lineage>
</organism>
<feature type="binding site" evidence="6">
    <location>
        <position position="297"/>
    </location>
    <ligand>
        <name>S-adenosyl-L-methionine</name>
        <dbReference type="ChEBI" id="CHEBI:59789"/>
    </ligand>
</feature>
<dbReference type="Gene3D" id="2.40.50.1070">
    <property type="match status" value="1"/>
</dbReference>
<dbReference type="Pfam" id="PF05958">
    <property type="entry name" value="tRNA_U5-meth_tr"/>
    <property type="match status" value="1"/>
</dbReference>
<dbReference type="InterPro" id="IPR030390">
    <property type="entry name" value="MeTrfase_TrmA_AS"/>
</dbReference>
<evidence type="ECO:0000313" key="9">
    <source>
        <dbReference type="EMBL" id="MCW2310011.1"/>
    </source>
</evidence>
<evidence type="ECO:0000256" key="5">
    <source>
        <dbReference type="ARBA" id="ARBA00023014"/>
    </source>
</evidence>
<dbReference type="Proteomes" id="UP001209755">
    <property type="component" value="Unassembled WGS sequence"/>
</dbReference>
<evidence type="ECO:0000256" key="1">
    <source>
        <dbReference type="ARBA" id="ARBA00022485"/>
    </source>
</evidence>
<dbReference type="RefSeq" id="WP_264603586.1">
    <property type="nucleotide sequence ID" value="NZ_JAOQNS010000017.1"/>
</dbReference>
<protein>
    <submittedName>
        <fullName evidence="9">23S rRNA (Uracil1939-C5)-methyltransferase</fullName>
        <ecNumber evidence="9">2.1.1.190</ecNumber>
    </submittedName>
</protein>